<feature type="compositionally biased region" description="Basic and acidic residues" evidence="1">
    <location>
        <begin position="1160"/>
        <end position="1172"/>
    </location>
</feature>
<sequence>MCSKQVKKKGSDSFFFQLRQRYCVIFSFFFCFFLFGHLASKASSMVVKSTTRITSLKKNSIPRERRTAYVGDATRLRITGSATQIAGTEQQITITALDASDHVDLNYTGERNLTFTGASQVYEVDSTELVLIGGSAQVVADLHPQISGYNFESEVYVTFLNGIATVPMVLYKAEMAEISVLDSEFSIQSNLSDQLSVQVLHAPIAKLKLRVNQLNYNRIPIFGRNELSVVDDYYNPIIEFDASLTPIQIQLANLPGTFLRSNDSNILNQSTDFIHGVADLSRLGFTYKGRVTAIGGFVSTLISNPDISLSKPIVFYGGDAIKFQIRLGSSASVSRNAGLISNFTINSFDQDGNNAVYYRGIKSIVFSADAHHSNTGLVPKIGNKDIGEEVNVNFNNGSSNVISSVFYLVEEFYIAASDGVVNSPELSDQLKMKILVANTSKFKVALNSPQTSEIPFVGTNTLTALDAYDNIVTGYNAASSGNAVTVSTTLAGSISGLSNVHILNKSTDFVSGRANLTDIGFTYIGNEGVGSFTFRKATGNIFVVSTPVTILSGDRDKDGLSDTYEQGGDSNNLIPIDTDQDGTPDYLDVDSDNDGILDSVEGKSDLDVDLIPSYRDTDSDNDEVLDVQEGNSDQDQDNLPRYLDEDSDNDGISDRMELDNDTDGDGIPNSLDVDSDNDGIPDLMETNRDSDGDRIADYEDLDSDNDGILDGIEGHDDQDHDGIPNFLDADSDNDGILDAWEAVDITRGTIDQNYDGQVDVAGTFSDSNGNGLGDMLEIGFGGKPANIPDTDRDGIPDFLDLDSDGDSLLDQQELTADPDADGIPNYRDLDADGDWLGDRDERDEDNDLDGKANYLDTDSDDDGIPDAWEGKNKCATCQSLQDEKGDGWDDRGQYVVVIDTDRDGQADYLDADSDNDTLPDRVELGADFDGDELPNFRDVDSDNDRIPDTMEAGNKEKPRDSDEDGLADFEDADADNDGLPDVLEVGLDPLHPDDFDIDGIPNYIDQDADGDGILDTWELGKNPLIPVDTDADGHPDYLDQDADGDGITDAIEKGKSSDPQDTDQDGSPDFQDTDTDGDSIPDKLEAGTNALNPVDTDTDGQADFLDLDSDNDSIVDQIEVGPNPLQPVDTDQDGIADFREIDSDADRIPDQIELGADLKNPIDTDGDLKPDYQDIDSDNDGIPDTLEVGSKSEKPLDTDLDGRADYMDTDSDGDGINDYLEAGPYSLQPLDTDADKIPNFQDLDSDADGISDALEAGINPSILADYDKDGIPNYMDLDSDNDTIPDKAEAKPFIAGLPDTDLDGQADYVDVDTDNDKILDRLEVGKDVNNPVDTDQDGLADFRDLDADGDRILDTLELGKNPLIPVDTDGDGMPDFVDIDSDNNGIQDTEEVGPDPSHPLDTDADGIYNFLDPDDDGDGLADKLENDLNFGALPDCDHDGIPNQMDADRCDTYLTNGFSPNGDGVNDLFAIPGIMSLPNHHLSIFNRWGNLVYETDNYKNDWDGKVIESNPLFVEDGRLVDGIYFYVIDFHGLIPNISSFLFVNRLIKN</sequence>
<keyword evidence="4" id="KW-1185">Reference proteome</keyword>
<dbReference type="InterPro" id="IPR028974">
    <property type="entry name" value="TSP_type-3_rpt"/>
</dbReference>
<comment type="caution">
    <text evidence="3">The sequence shown here is derived from an EMBL/GenBank/DDBJ whole genome shotgun (WGS) entry which is preliminary data.</text>
</comment>
<feature type="compositionally biased region" description="Basic and acidic residues" evidence="1">
    <location>
        <begin position="685"/>
        <end position="694"/>
    </location>
</feature>
<proteinExistence type="predicted"/>
<dbReference type="NCBIfam" id="TIGR04131">
    <property type="entry name" value="Bac_Flav_CTERM"/>
    <property type="match status" value="1"/>
</dbReference>
<dbReference type="InterPro" id="IPR026341">
    <property type="entry name" value="T9SS_type_B"/>
</dbReference>
<feature type="compositionally biased region" description="Acidic residues" evidence="1">
    <location>
        <begin position="1060"/>
        <end position="1079"/>
    </location>
</feature>
<evidence type="ECO:0000313" key="4">
    <source>
        <dbReference type="Proteomes" id="UP001318301"/>
    </source>
</evidence>
<accession>A0ABX0F1U5</accession>
<dbReference type="Gene3D" id="4.10.1080.10">
    <property type="entry name" value="TSP type-3 repeat"/>
    <property type="match status" value="8"/>
</dbReference>
<feature type="region of interest" description="Disordered" evidence="1">
    <location>
        <begin position="554"/>
        <end position="584"/>
    </location>
</feature>
<evidence type="ECO:0000313" key="3">
    <source>
        <dbReference type="EMBL" id="NGZ45486.1"/>
    </source>
</evidence>
<feature type="compositionally biased region" description="Basic and acidic residues" evidence="1">
    <location>
        <begin position="934"/>
        <end position="960"/>
    </location>
</feature>
<reference evidence="3 4" key="1">
    <citation type="submission" date="2019-02" db="EMBL/GenBank/DDBJ databases">
        <title>Genome of a new Bacteroidetes strain.</title>
        <authorList>
            <person name="Pitt A."/>
        </authorList>
    </citation>
    <scope>NUCLEOTIDE SEQUENCE [LARGE SCALE GENOMIC DNA]</scope>
    <source>
        <strain evidence="3 4">50C-KIRBA</strain>
    </source>
</reference>
<dbReference type="RefSeq" id="WP_166233113.1">
    <property type="nucleotide sequence ID" value="NZ_CBCSIJ010000023.1"/>
</dbReference>
<gene>
    <name evidence="3" type="ORF">EWU23_13455</name>
</gene>
<feature type="region of interest" description="Disordered" evidence="1">
    <location>
        <begin position="613"/>
        <end position="694"/>
    </location>
</feature>
<feature type="region of interest" description="Disordered" evidence="1">
    <location>
        <begin position="1157"/>
        <end position="1202"/>
    </location>
</feature>
<dbReference type="EMBL" id="SEWW01000013">
    <property type="protein sequence ID" value="NGZ45486.1"/>
    <property type="molecule type" value="Genomic_DNA"/>
</dbReference>
<keyword evidence="2" id="KW-0812">Transmembrane</keyword>
<dbReference type="Proteomes" id="UP001318301">
    <property type="component" value="Unassembled WGS sequence"/>
</dbReference>
<dbReference type="PANTHER" id="PTHR10199:SF119">
    <property type="entry name" value="RE20510P"/>
    <property type="match status" value="1"/>
</dbReference>
<feature type="transmembrane region" description="Helical" evidence="2">
    <location>
        <begin position="21"/>
        <end position="39"/>
    </location>
</feature>
<evidence type="ECO:0000256" key="1">
    <source>
        <dbReference type="SAM" id="MobiDB-lite"/>
    </source>
</evidence>
<protein>
    <submittedName>
        <fullName evidence="3">Gliding motility-associated C-terminal domain-containing protein</fullName>
    </submittedName>
</protein>
<feature type="region of interest" description="Disordered" evidence="1">
    <location>
        <begin position="1025"/>
        <end position="1101"/>
    </location>
</feature>
<evidence type="ECO:0000256" key="2">
    <source>
        <dbReference type="SAM" id="Phobius"/>
    </source>
</evidence>
<feature type="compositionally biased region" description="Acidic residues" evidence="1">
    <location>
        <begin position="619"/>
        <end position="636"/>
    </location>
</feature>
<keyword evidence="2" id="KW-1133">Transmembrane helix</keyword>
<feature type="compositionally biased region" description="Acidic residues" evidence="1">
    <location>
        <begin position="831"/>
        <end position="847"/>
    </location>
</feature>
<name>A0ABX0F1U5_9BACT</name>
<feature type="region of interest" description="Disordered" evidence="1">
    <location>
        <begin position="903"/>
        <end position="990"/>
    </location>
</feature>
<feature type="compositionally biased region" description="Acidic residues" evidence="1">
    <location>
        <begin position="961"/>
        <end position="978"/>
    </location>
</feature>
<dbReference type="Pfam" id="PF13585">
    <property type="entry name" value="CHU_C"/>
    <property type="match status" value="1"/>
</dbReference>
<feature type="compositionally biased region" description="Basic and acidic residues" evidence="1">
    <location>
        <begin position="1190"/>
        <end position="1202"/>
    </location>
</feature>
<feature type="region of interest" description="Disordered" evidence="1">
    <location>
        <begin position="783"/>
        <end position="871"/>
    </location>
</feature>
<keyword evidence="2" id="KW-0472">Membrane</keyword>
<dbReference type="PANTHER" id="PTHR10199">
    <property type="entry name" value="THROMBOSPONDIN"/>
    <property type="match status" value="1"/>
</dbReference>
<dbReference type="SUPFAM" id="SSF103647">
    <property type="entry name" value="TSP type-3 repeat"/>
    <property type="match status" value="5"/>
</dbReference>
<organism evidence="3 4">
    <name type="scientific">Aquirufa beregesia</name>
    <dbReference type="NCBI Taxonomy" id="2516556"/>
    <lineage>
        <taxon>Bacteria</taxon>
        <taxon>Pseudomonadati</taxon>
        <taxon>Bacteroidota</taxon>
        <taxon>Cytophagia</taxon>
        <taxon>Cytophagales</taxon>
        <taxon>Flectobacillaceae</taxon>
        <taxon>Aquirufa</taxon>
    </lineage>
</organism>